<dbReference type="GO" id="GO:0019843">
    <property type="term" value="F:rRNA binding"/>
    <property type="evidence" value="ECO:0007669"/>
    <property type="project" value="InterPro"/>
</dbReference>
<dbReference type="GO" id="GO:0002181">
    <property type="term" value="P:cytoplasmic translation"/>
    <property type="evidence" value="ECO:0007669"/>
    <property type="project" value="TreeGrafter"/>
</dbReference>
<gene>
    <name evidence="5" type="ORF">ASTO00021_LOCUS128</name>
</gene>
<keyword evidence="2" id="KW-0689">Ribosomal protein</keyword>
<dbReference type="FunFam" id="3.90.930.12:FF:000003">
    <property type="entry name" value="60S ribosomal protein L9"/>
    <property type="match status" value="1"/>
</dbReference>
<feature type="domain" description="Large ribosomal subunit protein uL6 alpha-beta" evidence="4">
    <location>
        <begin position="12"/>
        <end position="86"/>
    </location>
</feature>
<dbReference type="GO" id="GO:0003735">
    <property type="term" value="F:structural constituent of ribosome"/>
    <property type="evidence" value="ECO:0007669"/>
    <property type="project" value="InterPro"/>
</dbReference>
<organism evidence="5">
    <name type="scientific">Aplanochytrium stocchinoi</name>
    <dbReference type="NCBI Taxonomy" id="215587"/>
    <lineage>
        <taxon>Eukaryota</taxon>
        <taxon>Sar</taxon>
        <taxon>Stramenopiles</taxon>
        <taxon>Bigyra</taxon>
        <taxon>Labyrinthulomycetes</taxon>
        <taxon>Thraustochytrida</taxon>
        <taxon>Thraustochytriidae</taxon>
        <taxon>Aplanochytrium</taxon>
    </lineage>
</organism>
<protein>
    <recommendedName>
        <fullName evidence="4">Large ribosomal subunit protein uL6 alpha-beta domain-containing protein</fullName>
    </recommendedName>
</protein>
<sequence>MKQILVTRYVDVPEGVTLTVKSRVVTVTGPRGELTKKFTHQNLEFTLLNGGKKLRVDKWFGNRKEVACVRTITSHIQNMITGLTHGFRYKMRFVYAHFPINVSLSGQNVEIRNFLGQKKVFRVTCRGDTTVERSVKTKDQIVLEGNSLEDVSQSAADIQQITRVRNKDIRKFLDGIYVSESGPIDGPAEE</sequence>
<dbReference type="GO" id="GO:0022625">
    <property type="term" value="C:cytosolic large ribosomal subunit"/>
    <property type="evidence" value="ECO:0007669"/>
    <property type="project" value="TreeGrafter"/>
</dbReference>
<dbReference type="FunFam" id="3.90.930.12:FF:000004">
    <property type="entry name" value="60S ribosomal protein L9"/>
    <property type="match status" value="1"/>
</dbReference>
<dbReference type="EMBL" id="HBIN01000321">
    <property type="protein sequence ID" value="CAE0429777.1"/>
    <property type="molecule type" value="Transcribed_RNA"/>
</dbReference>
<dbReference type="PIRSF" id="PIRSF002162">
    <property type="entry name" value="Ribosomal_L6"/>
    <property type="match status" value="1"/>
</dbReference>
<evidence type="ECO:0000313" key="5">
    <source>
        <dbReference type="EMBL" id="CAE0429777.1"/>
    </source>
</evidence>
<evidence type="ECO:0000259" key="4">
    <source>
        <dbReference type="Pfam" id="PF00347"/>
    </source>
</evidence>
<dbReference type="InterPro" id="IPR000702">
    <property type="entry name" value="Ribosomal_uL6-like"/>
</dbReference>
<accession>A0A7S3LGK3</accession>
<dbReference type="NCBIfam" id="NF004037">
    <property type="entry name" value="PRK05518.1"/>
    <property type="match status" value="1"/>
</dbReference>
<dbReference type="PANTHER" id="PTHR11655">
    <property type="entry name" value="60S/50S RIBOSOMAL PROTEIN L6/L9"/>
    <property type="match status" value="1"/>
</dbReference>
<evidence type="ECO:0000256" key="2">
    <source>
        <dbReference type="ARBA" id="ARBA00022980"/>
    </source>
</evidence>
<comment type="similarity">
    <text evidence="1">Belongs to the universal ribosomal protein uL6 family.</text>
</comment>
<dbReference type="Pfam" id="PF00347">
    <property type="entry name" value="Ribosomal_L6"/>
    <property type="match status" value="2"/>
</dbReference>
<dbReference type="Gene3D" id="3.90.930.12">
    <property type="entry name" value="Ribosomal protein L6, alpha-beta domain"/>
    <property type="match status" value="2"/>
</dbReference>
<dbReference type="AlphaFoldDB" id="A0A7S3LGK3"/>
<name>A0A7S3LGK3_9STRA</name>
<dbReference type="InterPro" id="IPR036789">
    <property type="entry name" value="Ribosomal_uL6-like_a/b-dom_sf"/>
</dbReference>
<keyword evidence="3" id="KW-0687">Ribonucleoprotein</keyword>
<reference evidence="5" key="1">
    <citation type="submission" date="2021-01" db="EMBL/GenBank/DDBJ databases">
        <authorList>
            <person name="Corre E."/>
            <person name="Pelletier E."/>
            <person name="Niang G."/>
            <person name="Scheremetjew M."/>
            <person name="Finn R."/>
            <person name="Kale V."/>
            <person name="Holt S."/>
            <person name="Cochrane G."/>
            <person name="Meng A."/>
            <person name="Brown T."/>
            <person name="Cohen L."/>
        </authorList>
    </citation>
    <scope>NUCLEOTIDE SEQUENCE</scope>
    <source>
        <strain evidence="5">GSBS06</strain>
    </source>
</reference>
<evidence type="ECO:0000256" key="1">
    <source>
        <dbReference type="ARBA" id="ARBA00009356"/>
    </source>
</evidence>
<dbReference type="PANTHER" id="PTHR11655:SF16">
    <property type="entry name" value="60S RIBOSOMAL PROTEIN L9"/>
    <property type="match status" value="1"/>
</dbReference>
<dbReference type="InterPro" id="IPR020040">
    <property type="entry name" value="Ribosomal_uL6_a/b-dom"/>
</dbReference>
<proteinExistence type="inferred from homology"/>
<evidence type="ECO:0000256" key="3">
    <source>
        <dbReference type="ARBA" id="ARBA00023274"/>
    </source>
</evidence>
<dbReference type="SUPFAM" id="SSF56053">
    <property type="entry name" value="Ribosomal protein L6"/>
    <property type="match status" value="2"/>
</dbReference>
<feature type="domain" description="Large ribosomal subunit protein uL6 alpha-beta" evidence="4">
    <location>
        <begin position="98"/>
        <end position="175"/>
    </location>
</feature>